<dbReference type="PROSITE" id="PS50097">
    <property type="entry name" value="BTB"/>
    <property type="match status" value="1"/>
</dbReference>
<dbReference type="InterPro" id="IPR000210">
    <property type="entry name" value="BTB/POZ_dom"/>
</dbReference>
<feature type="domain" description="BTB" evidence="1">
    <location>
        <begin position="291"/>
        <end position="355"/>
    </location>
</feature>
<keyword evidence="3" id="KW-1185">Reference proteome</keyword>
<dbReference type="EMBL" id="JABXBU010000015">
    <property type="protein sequence ID" value="KAF8787785.1"/>
    <property type="molecule type" value="Genomic_DNA"/>
</dbReference>
<reference evidence="2" key="2">
    <citation type="submission" date="2020-06" db="EMBL/GenBank/DDBJ databases">
        <authorList>
            <person name="Sheffer M."/>
        </authorList>
    </citation>
    <scope>NUCLEOTIDE SEQUENCE</scope>
</reference>
<comment type="caution">
    <text evidence="2">The sequence shown here is derived from an EMBL/GenBank/DDBJ whole genome shotgun (WGS) entry which is preliminary data.</text>
</comment>
<evidence type="ECO:0000259" key="1">
    <source>
        <dbReference type="PROSITE" id="PS50097"/>
    </source>
</evidence>
<gene>
    <name evidence="2" type="ORF">HNY73_009348</name>
</gene>
<dbReference type="Proteomes" id="UP000807504">
    <property type="component" value="Unassembled WGS sequence"/>
</dbReference>
<sequence>MILIPQIIYFRKYLVPIHSKKKQLGPPGLIAKLGPRKYLGKVYEPHNIIITCIMKKDAAIPMSGQCIARTLIEVEYFDFVGKVKRFSAFRSDTKMTLKTILSSTGETLMIVNLRLEGEEIPIVLIDFIPMTVKSEYKYFCSCVFLDSSGQETSDTMYNFYTFEATRKINLISKKSLIEYKDFYLPNDVLSLRCKIAILTGMKFGKIVKAEYETTSVGNVNPKLCLSQNHLGNLESSVSIQGSLSSFHCDSKSPIPFLNRSSLDSKRNDNLSYPFPNALEDFAAFYKKGILCDIKLQTATETIPAHSVILSARSPVFEAMFTTNMKENIQKCVRIDDVNAETVERMLLFLYSDTLEELVWANAKKLYFAADKYQVLSLKHRCAVILKRSIELNNCCELLILADLHKDEDLKAAAQDYIAKEDKKVFLSDQWRDLEKSHPYLAIDIFRAIQLKNN</sequence>
<dbReference type="Gene3D" id="3.30.710.10">
    <property type="entry name" value="Potassium Channel Kv1.1, Chain A"/>
    <property type="match status" value="1"/>
</dbReference>
<dbReference type="PANTHER" id="PTHR24413">
    <property type="entry name" value="SPECKLE-TYPE POZ PROTEIN"/>
    <property type="match status" value="1"/>
</dbReference>
<evidence type="ECO:0000313" key="3">
    <source>
        <dbReference type="Proteomes" id="UP000807504"/>
    </source>
</evidence>
<reference evidence="2" key="1">
    <citation type="journal article" date="2020" name="bioRxiv">
        <title>Chromosome-level reference genome of the European wasp spider Argiope bruennichi: a resource for studies on range expansion and evolutionary adaptation.</title>
        <authorList>
            <person name="Sheffer M.M."/>
            <person name="Hoppe A."/>
            <person name="Krehenwinkel H."/>
            <person name="Uhl G."/>
            <person name="Kuss A.W."/>
            <person name="Jensen L."/>
            <person name="Jensen C."/>
            <person name="Gillespie R.G."/>
            <person name="Hoff K.J."/>
            <person name="Prost S."/>
        </authorList>
    </citation>
    <scope>NUCLEOTIDE SEQUENCE</scope>
</reference>
<evidence type="ECO:0000313" key="2">
    <source>
        <dbReference type="EMBL" id="KAF8787785.1"/>
    </source>
</evidence>
<dbReference type="CDD" id="cd18186">
    <property type="entry name" value="BTB_POZ_ZBTB_KLHL-like"/>
    <property type="match status" value="1"/>
</dbReference>
<dbReference type="SUPFAM" id="SSF54695">
    <property type="entry name" value="POZ domain"/>
    <property type="match status" value="1"/>
</dbReference>
<dbReference type="SMART" id="SM00225">
    <property type="entry name" value="BTB"/>
    <property type="match status" value="1"/>
</dbReference>
<accession>A0A8T0FBU8</accession>
<proteinExistence type="predicted"/>
<organism evidence="2 3">
    <name type="scientific">Argiope bruennichi</name>
    <name type="common">Wasp spider</name>
    <name type="synonym">Aranea bruennichi</name>
    <dbReference type="NCBI Taxonomy" id="94029"/>
    <lineage>
        <taxon>Eukaryota</taxon>
        <taxon>Metazoa</taxon>
        <taxon>Ecdysozoa</taxon>
        <taxon>Arthropoda</taxon>
        <taxon>Chelicerata</taxon>
        <taxon>Arachnida</taxon>
        <taxon>Araneae</taxon>
        <taxon>Araneomorphae</taxon>
        <taxon>Entelegynae</taxon>
        <taxon>Araneoidea</taxon>
        <taxon>Araneidae</taxon>
        <taxon>Argiope</taxon>
    </lineage>
</organism>
<dbReference type="Pfam" id="PF00651">
    <property type="entry name" value="BTB"/>
    <property type="match status" value="1"/>
</dbReference>
<name>A0A8T0FBU8_ARGBR</name>
<protein>
    <submittedName>
        <fullName evidence="2">TD and POZ domain-containing protein 1</fullName>
    </submittedName>
</protein>
<dbReference type="AlphaFoldDB" id="A0A8T0FBU8"/>
<dbReference type="Gene3D" id="1.25.40.420">
    <property type="match status" value="1"/>
</dbReference>
<dbReference type="InterPro" id="IPR011333">
    <property type="entry name" value="SKP1/BTB/POZ_sf"/>
</dbReference>